<accession>A0AAV4R187</accession>
<dbReference type="Proteomes" id="UP001054837">
    <property type="component" value="Unassembled WGS sequence"/>
</dbReference>
<gene>
    <name evidence="1" type="ORF">CDAR_459301</name>
</gene>
<keyword evidence="2" id="KW-1185">Reference proteome</keyword>
<sequence length="90" mass="10557">MSVLYSGRLLNLQRKKRRRRRKERKEFRYRRDGVQLKSSESCLVPDSDLEELLFTSVRLITPRDDICCRHPQRRLVSSAAPSCSPTITPP</sequence>
<evidence type="ECO:0000313" key="2">
    <source>
        <dbReference type="Proteomes" id="UP001054837"/>
    </source>
</evidence>
<proteinExistence type="predicted"/>
<comment type="caution">
    <text evidence="1">The sequence shown here is derived from an EMBL/GenBank/DDBJ whole genome shotgun (WGS) entry which is preliminary data.</text>
</comment>
<reference evidence="1 2" key="1">
    <citation type="submission" date="2021-06" db="EMBL/GenBank/DDBJ databases">
        <title>Caerostris darwini draft genome.</title>
        <authorList>
            <person name="Kono N."/>
            <person name="Arakawa K."/>
        </authorList>
    </citation>
    <scope>NUCLEOTIDE SEQUENCE [LARGE SCALE GENOMIC DNA]</scope>
</reference>
<organism evidence="1 2">
    <name type="scientific">Caerostris darwini</name>
    <dbReference type="NCBI Taxonomy" id="1538125"/>
    <lineage>
        <taxon>Eukaryota</taxon>
        <taxon>Metazoa</taxon>
        <taxon>Ecdysozoa</taxon>
        <taxon>Arthropoda</taxon>
        <taxon>Chelicerata</taxon>
        <taxon>Arachnida</taxon>
        <taxon>Araneae</taxon>
        <taxon>Araneomorphae</taxon>
        <taxon>Entelegynae</taxon>
        <taxon>Araneoidea</taxon>
        <taxon>Araneidae</taxon>
        <taxon>Caerostris</taxon>
    </lineage>
</organism>
<name>A0AAV4R187_9ARAC</name>
<protein>
    <submittedName>
        <fullName evidence="1">Uncharacterized protein</fullName>
    </submittedName>
</protein>
<dbReference type="EMBL" id="BPLQ01005330">
    <property type="protein sequence ID" value="GIY14132.1"/>
    <property type="molecule type" value="Genomic_DNA"/>
</dbReference>
<dbReference type="AlphaFoldDB" id="A0AAV4R187"/>
<evidence type="ECO:0000313" key="1">
    <source>
        <dbReference type="EMBL" id="GIY14132.1"/>
    </source>
</evidence>